<accession>A0A382EJN5</accession>
<name>A0A382EJN5_9ZZZZ</name>
<dbReference type="InterPro" id="IPR036249">
    <property type="entry name" value="Thioredoxin-like_sf"/>
</dbReference>
<reference evidence="1" key="1">
    <citation type="submission" date="2018-05" db="EMBL/GenBank/DDBJ databases">
        <authorList>
            <person name="Lanie J.A."/>
            <person name="Ng W.-L."/>
            <person name="Kazmierczak K.M."/>
            <person name="Andrzejewski T.M."/>
            <person name="Davidsen T.M."/>
            <person name="Wayne K.J."/>
            <person name="Tettelin H."/>
            <person name="Glass J.I."/>
            <person name="Rusch D."/>
            <person name="Podicherti R."/>
            <person name="Tsui H.-C.T."/>
            <person name="Winkler M.E."/>
        </authorList>
    </citation>
    <scope>NUCLEOTIDE SEQUENCE</scope>
</reference>
<protein>
    <submittedName>
        <fullName evidence="1">Uncharacterized protein</fullName>
    </submittedName>
</protein>
<dbReference type="EMBL" id="UINC01044561">
    <property type="protein sequence ID" value="SVB50171.1"/>
    <property type="molecule type" value="Genomic_DNA"/>
</dbReference>
<proteinExistence type="predicted"/>
<gene>
    <name evidence="1" type="ORF">METZ01_LOCUS203025</name>
</gene>
<sequence>MDKMDNKTLTVLSDHTSVVEVSWGNSKPCIKKSDVQEVLGWELKDEGLCKETTCVPVPSDLTSDSSEFVDLLTLTEALGFSTVVDIESGFLAIDTFSSLRHSALSERKAPDIKLPDLDGTMRSLSEWSDKKKLLVAFSSW</sequence>
<dbReference type="SUPFAM" id="SSF52833">
    <property type="entry name" value="Thioredoxin-like"/>
    <property type="match status" value="1"/>
</dbReference>
<dbReference type="AlphaFoldDB" id="A0A382EJN5"/>
<evidence type="ECO:0000313" key="1">
    <source>
        <dbReference type="EMBL" id="SVB50171.1"/>
    </source>
</evidence>
<organism evidence="1">
    <name type="scientific">marine metagenome</name>
    <dbReference type="NCBI Taxonomy" id="408172"/>
    <lineage>
        <taxon>unclassified sequences</taxon>
        <taxon>metagenomes</taxon>
        <taxon>ecological metagenomes</taxon>
    </lineage>
</organism>